<name>A0AAD7CS27_MYCRO</name>
<evidence type="ECO:0000256" key="3">
    <source>
        <dbReference type="ARBA" id="ARBA00022963"/>
    </source>
</evidence>
<comment type="caution">
    <text evidence="6">The sequence shown here is derived from an EMBL/GenBank/DDBJ whole genome shotgun (WGS) entry which is preliminary data.</text>
</comment>
<dbReference type="PANTHER" id="PTHR10272:SF0">
    <property type="entry name" value="PLATELET-ACTIVATING FACTOR ACETYLHYDROLASE"/>
    <property type="match status" value="1"/>
</dbReference>
<dbReference type="GO" id="GO:0016042">
    <property type="term" value="P:lipid catabolic process"/>
    <property type="evidence" value="ECO:0007669"/>
    <property type="project" value="UniProtKB-KW"/>
</dbReference>
<dbReference type="AlphaFoldDB" id="A0AAD7CS27"/>
<feature type="region of interest" description="Disordered" evidence="5">
    <location>
        <begin position="421"/>
        <end position="457"/>
    </location>
</feature>
<dbReference type="PANTHER" id="PTHR10272">
    <property type="entry name" value="PLATELET-ACTIVATING FACTOR ACETYLHYDROLASE"/>
    <property type="match status" value="1"/>
</dbReference>
<evidence type="ECO:0000256" key="5">
    <source>
        <dbReference type="SAM" id="MobiDB-lite"/>
    </source>
</evidence>
<proteinExistence type="predicted"/>
<dbReference type="GO" id="GO:0003847">
    <property type="term" value="F:1-alkyl-2-acetylglycerophosphocholine esterase activity"/>
    <property type="evidence" value="ECO:0007669"/>
    <property type="project" value="UniProtKB-EC"/>
</dbReference>
<dbReference type="Proteomes" id="UP001221757">
    <property type="component" value="Unassembled WGS sequence"/>
</dbReference>
<evidence type="ECO:0000313" key="7">
    <source>
        <dbReference type="Proteomes" id="UP001221757"/>
    </source>
</evidence>
<protein>
    <recommendedName>
        <fullName evidence="1">1-alkyl-2-acetylglycerophosphocholine esterase</fullName>
        <ecNumber evidence="1">3.1.1.47</ecNumber>
    </recommendedName>
</protein>
<evidence type="ECO:0000256" key="2">
    <source>
        <dbReference type="ARBA" id="ARBA00022801"/>
    </source>
</evidence>
<dbReference type="Gene3D" id="3.40.50.1820">
    <property type="entry name" value="alpha/beta hydrolase"/>
    <property type="match status" value="1"/>
</dbReference>
<dbReference type="EC" id="3.1.1.47" evidence="1"/>
<sequence>MDTEQDVPHDALIIESRKRGTWDALVSRTLPKYSGPHPVGVCDVELPIPQQTFGTFAHKNLPNAPIGITIDTVLFSLFYPCQVDRKYGHVLWFPHLAQTINGFLRMASRDSWAYRMAAYPVAAALVRGTMLPAFGDVPVKIPEDGSRWPLIIFSHGAGSSRLLYSALAGELASHGYIVAAVEHRDGTGPSSKITTPDGRSRKLDFLNWRDIYWPDHEVQPPDDTTLRHIQLQVRLAELRAVHSGLVSLSTGAADFAPIAAARPALKAPAPSFDWTRWAHCLDAVRPVMCGHSLGGSAALLAAASSSDFDFSRIVVMDPAVQRLEPWGDRGIPCPLLVLASEEFFHDPDFARTLSLARSATSATVLSIAGTTHPSFSDVFLILPNWINRLAGLRTPPEYVCDVAVACIREFARGDEVMVRRRGRASDAGRDGQGQGGKEAEPDRGFGLGAPGTVGLHL</sequence>
<evidence type="ECO:0000313" key="6">
    <source>
        <dbReference type="EMBL" id="KAJ7660512.1"/>
    </source>
</evidence>
<keyword evidence="4" id="KW-0443">Lipid metabolism</keyword>
<evidence type="ECO:0000256" key="4">
    <source>
        <dbReference type="ARBA" id="ARBA00023098"/>
    </source>
</evidence>
<keyword evidence="3" id="KW-0442">Lipid degradation</keyword>
<dbReference type="InterPro" id="IPR029058">
    <property type="entry name" value="AB_hydrolase_fold"/>
</dbReference>
<dbReference type="SUPFAM" id="SSF53474">
    <property type="entry name" value="alpha/beta-Hydrolases"/>
    <property type="match status" value="1"/>
</dbReference>
<gene>
    <name evidence="6" type="ORF">B0H17DRAFT_1145008</name>
</gene>
<keyword evidence="7" id="KW-1185">Reference proteome</keyword>
<accession>A0AAD7CS27</accession>
<dbReference type="Pfam" id="PF03403">
    <property type="entry name" value="PAF-AH_p_II"/>
    <property type="match status" value="1"/>
</dbReference>
<dbReference type="EMBL" id="JARKIE010000260">
    <property type="protein sequence ID" value="KAJ7660512.1"/>
    <property type="molecule type" value="Genomic_DNA"/>
</dbReference>
<keyword evidence="2" id="KW-0378">Hydrolase</keyword>
<organism evidence="6 7">
    <name type="scientific">Mycena rosella</name>
    <name type="common">Pink bonnet</name>
    <name type="synonym">Agaricus rosellus</name>
    <dbReference type="NCBI Taxonomy" id="1033263"/>
    <lineage>
        <taxon>Eukaryota</taxon>
        <taxon>Fungi</taxon>
        <taxon>Dikarya</taxon>
        <taxon>Basidiomycota</taxon>
        <taxon>Agaricomycotina</taxon>
        <taxon>Agaricomycetes</taxon>
        <taxon>Agaricomycetidae</taxon>
        <taxon>Agaricales</taxon>
        <taxon>Marasmiineae</taxon>
        <taxon>Mycenaceae</taxon>
        <taxon>Mycena</taxon>
    </lineage>
</organism>
<evidence type="ECO:0000256" key="1">
    <source>
        <dbReference type="ARBA" id="ARBA00013201"/>
    </source>
</evidence>
<reference evidence="6" key="1">
    <citation type="submission" date="2023-03" db="EMBL/GenBank/DDBJ databases">
        <title>Massive genome expansion in bonnet fungi (Mycena s.s.) driven by repeated elements and novel gene families across ecological guilds.</title>
        <authorList>
            <consortium name="Lawrence Berkeley National Laboratory"/>
            <person name="Harder C.B."/>
            <person name="Miyauchi S."/>
            <person name="Viragh M."/>
            <person name="Kuo A."/>
            <person name="Thoen E."/>
            <person name="Andreopoulos B."/>
            <person name="Lu D."/>
            <person name="Skrede I."/>
            <person name="Drula E."/>
            <person name="Henrissat B."/>
            <person name="Morin E."/>
            <person name="Kohler A."/>
            <person name="Barry K."/>
            <person name="LaButti K."/>
            <person name="Morin E."/>
            <person name="Salamov A."/>
            <person name="Lipzen A."/>
            <person name="Mereny Z."/>
            <person name="Hegedus B."/>
            <person name="Baldrian P."/>
            <person name="Stursova M."/>
            <person name="Weitz H."/>
            <person name="Taylor A."/>
            <person name="Grigoriev I.V."/>
            <person name="Nagy L.G."/>
            <person name="Martin F."/>
            <person name="Kauserud H."/>
        </authorList>
    </citation>
    <scope>NUCLEOTIDE SEQUENCE</scope>
    <source>
        <strain evidence="6">CBHHK067</strain>
    </source>
</reference>